<proteinExistence type="predicted"/>
<dbReference type="Proteomes" id="UP000475385">
    <property type="component" value="Unassembled WGS sequence"/>
</dbReference>
<sequence>MRTALPVTTLRAAIGAYPETAALLEGRVGSDLLALDNIRHTPPSKAFPAMVRQAAFQVSEMAIATFLMAKAYGKPMVLLPVVLAERAQEAALLTAVDGPVRGPADLAGAAIAVRAYSQTTGMWLRGSLAEFHGIRADQQRWTTFEDAHVTEFTDPPWVTRAAPGQDLLAMTRSGEAAAGIFGNDLPSGLRTVFPDPEAAGEQFRQAHGFIPVNHLVVVRQDVAAERPELVVELMRMLAASGARMHTRETLRPALALAIRYCAEQGMMPRPFTVEEAWEGLPAAIR</sequence>
<evidence type="ECO:0000313" key="1">
    <source>
        <dbReference type="EMBL" id="NGM21550.1"/>
    </source>
</evidence>
<dbReference type="AlphaFoldDB" id="A0A6M1LMG8"/>
<evidence type="ECO:0000313" key="2">
    <source>
        <dbReference type="Proteomes" id="UP000475385"/>
    </source>
</evidence>
<dbReference type="EMBL" id="JAAIKB010000006">
    <property type="protein sequence ID" value="NGM21550.1"/>
    <property type="molecule type" value="Genomic_DNA"/>
</dbReference>
<gene>
    <name evidence="1" type="ORF">G3576_16120</name>
</gene>
<reference evidence="1 2" key="1">
    <citation type="submission" date="2020-03" db="EMBL/GenBank/DDBJ databases">
        <title>Roseomonas stagni sp. nov., isolated from pond water in Japan.</title>
        <authorList>
            <person name="Furuhata K."/>
            <person name="Miyamoto H."/>
            <person name="Goto K."/>
        </authorList>
    </citation>
    <scope>NUCLEOTIDE SEQUENCE [LARGE SCALE GENOMIC DNA]</scope>
    <source>
        <strain evidence="1 2">PeD5</strain>
    </source>
</reference>
<keyword evidence="2" id="KW-1185">Reference proteome</keyword>
<comment type="caution">
    <text evidence="1">The sequence shown here is derived from an EMBL/GenBank/DDBJ whole genome shotgun (WGS) entry which is preliminary data.</text>
</comment>
<protein>
    <submittedName>
        <fullName evidence="1">ABC transporter substrate-binding protein</fullName>
    </submittedName>
</protein>
<dbReference type="SUPFAM" id="SSF53850">
    <property type="entry name" value="Periplasmic binding protein-like II"/>
    <property type="match status" value="1"/>
</dbReference>
<organism evidence="1 2">
    <name type="scientific">Falsiroseomonas algicola</name>
    <dbReference type="NCBI Taxonomy" id="2716930"/>
    <lineage>
        <taxon>Bacteria</taxon>
        <taxon>Pseudomonadati</taxon>
        <taxon>Pseudomonadota</taxon>
        <taxon>Alphaproteobacteria</taxon>
        <taxon>Acetobacterales</taxon>
        <taxon>Roseomonadaceae</taxon>
        <taxon>Falsiroseomonas</taxon>
    </lineage>
</organism>
<accession>A0A6M1LMG8</accession>
<name>A0A6M1LMG8_9PROT</name>